<proteinExistence type="predicted"/>
<dbReference type="Proteomes" id="UP000784294">
    <property type="component" value="Unassembled WGS sequence"/>
</dbReference>
<evidence type="ECO:0000313" key="3">
    <source>
        <dbReference type="Proteomes" id="UP000784294"/>
    </source>
</evidence>
<sequence length="164" mass="17490">MENDAQTAQLCSSLDQTHQSQDNAVFAGASEPNSATAKCEFSGDVDRTLPTEYHLLDPIDVCLQQLQMTQATDLLVQTSPAQPRCDDSRSLDGLVLVADDPEALALRGAAVGEMKATEIAKSKPLEQPLSSAKTAFIGDVSSETVRPEPEGSGLHETSGMFNRL</sequence>
<dbReference type="EMBL" id="CAAALY010248200">
    <property type="protein sequence ID" value="VEL34695.1"/>
    <property type="molecule type" value="Genomic_DNA"/>
</dbReference>
<evidence type="ECO:0000256" key="1">
    <source>
        <dbReference type="SAM" id="MobiDB-lite"/>
    </source>
</evidence>
<keyword evidence="3" id="KW-1185">Reference proteome</keyword>
<dbReference type="AlphaFoldDB" id="A0A448XEH3"/>
<comment type="caution">
    <text evidence="2">The sequence shown here is derived from an EMBL/GenBank/DDBJ whole genome shotgun (WGS) entry which is preliminary data.</text>
</comment>
<accession>A0A448XEH3</accession>
<organism evidence="2 3">
    <name type="scientific">Protopolystoma xenopodis</name>
    <dbReference type="NCBI Taxonomy" id="117903"/>
    <lineage>
        <taxon>Eukaryota</taxon>
        <taxon>Metazoa</taxon>
        <taxon>Spiralia</taxon>
        <taxon>Lophotrochozoa</taxon>
        <taxon>Platyhelminthes</taxon>
        <taxon>Monogenea</taxon>
        <taxon>Polyopisthocotylea</taxon>
        <taxon>Polystomatidea</taxon>
        <taxon>Polystomatidae</taxon>
        <taxon>Protopolystoma</taxon>
    </lineage>
</organism>
<name>A0A448XEH3_9PLAT</name>
<protein>
    <submittedName>
        <fullName evidence="2">Uncharacterized protein</fullName>
    </submittedName>
</protein>
<reference evidence="2" key="1">
    <citation type="submission" date="2018-11" db="EMBL/GenBank/DDBJ databases">
        <authorList>
            <consortium name="Pathogen Informatics"/>
        </authorList>
    </citation>
    <scope>NUCLEOTIDE SEQUENCE</scope>
</reference>
<gene>
    <name evidence="2" type="ORF">PXEA_LOCUS28135</name>
</gene>
<feature type="region of interest" description="Disordered" evidence="1">
    <location>
        <begin position="140"/>
        <end position="164"/>
    </location>
</feature>
<evidence type="ECO:0000313" key="2">
    <source>
        <dbReference type="EMBL" id="VEL34695.1"/>
    </source>
</evidence>